<evidence type="ECO:0000256" key="5">
    <source>
        <dbReference type="ARBA" id="ARBA00048552"/>
    </source>
</evidence>
<keyword evidence="17" id="KW-1185">Reference proteome</keyword>
<accession>A0A927A0C0</accession>
<dbReference type="Pfam" id="PF04560">
    <property type="entry name" value="RNA_pol_Rpb2_7"/>
    <property type="match status" value="1"/>
</dbReference>
<evidence type="ECO:0000259" key="14">
    <source>
        <dbReference type="Pfam" id="PF04565"/>
    </source>
</evidence>
<dbReference type="InterPro" id="IPR007121">
    <property type="entry name" value="RNA_pol_bsu_CS"/>
</dbReference>
<dbReference type="GO" id="GO:0032549">
    <property type="term" value="F:ribonucleoside binding"/>
    <property type="evidence" value="ECO:0007669"/>
    <property type="project" value="InterPro"/>
</dbReference>
<feature type="region of interest" description="Disordered" evidence="9">
    <location>
        <begin position="1088"/>
        <end position="1114"/>
    </location>
</feature>
<feature type="compositionally biased region" description="Basic and acidic residues" evidence="9">
    <location>
        <begin position="1105"/>
        <end position="1114"/>
    </location>
</feature>
<dbReference type="SUPFAM" id="SSF64484">
    <property type="entry name" value="beta and beta-prime subunits of DNA dependent RNA-polymerase"/>
    <property type="match status" value="1"/>
</dbReference>
<dbReference type="NCBIfam" id="NF001616">
    <property type="entry name" value="PRK00405.1"/>
    <property type="match status" value="1"/>
</dbReference>
<dbReference type="AlphaFoldDB" id="A0A927A0C0"/>
<dbReference type="NCBIfam" id="TIGR02013">
    <property type="entry name" value="rpoB"/>
    <property type="match status" value="1"/>
</dbReference>
<dbReference type="EMBL" id="JACJQU010000008">
    <property type="protein sequence ID" value="MBD2294742.1"/>
    <property type="molecule type" value="Genomic_DNA"/>
</dbReference>
<dbReference type="GO" id="GO:0003677">
    <property type="term" value="F:DNA binding"/>
    <property type="evidence" value="ECO:0007669"/>
    <property type="project" value="UniProtKB-UniRule"/>
</dbReference>
<evidence type="ECO:0000259" key="12">
    <source>
        <dbReference type="Pfam" id="PF04561"/>
    </source>
</evidence>
<dbReference type="Gene3D" id="2.40.270.10">
    <property type="entry name" value="DNA-directed RNA polymerase, subunit 2, domain 6"/>
    <property type="match status" value="1"/>
</dbReference>
<feature type="domain" description="RNA polymerase Rpb2" evidence="14">
    <location>
        <begin position="371"/>
        <end position="439"/>
    </location>
</feature>
<evidence type="ECO:0000256" key="3">
    <source>
        <dbReference type="ARBA" id="ARBA00022695"/>
    </source>
</evidence>
<reference evidence="17" key="1">
    <citation type="journal article" date="2020" name="ISME J.">
        <title>Comparative genomics reveals insights into cyanobacterial evolution and habitat adaptation.</title>
        <authorList>
            <person name="Chen M.Y."/>
            <person name="Teng W.K."/>
            <person name="Zhao L."/>
            <person name="Hu C.X."/>
            <person name="Zhou Y.K."/>
            <person name="Han B.P."/>
            <person name="Song L.R."/>
            <person name="Shu W.S."/>
        </authorList>
    </citation>
    <scope>NUCLEOTIDE SEQUENCE [LARGE SCALE GENOMIC DNA]</scope>
    <source>
        <strain evidence="17">FACHB-251</strain>
    </source>
</reference>
<dbReference type="Pfam" id="PF04563">
    <property type="entry name" value="RNA_pol_Rpb2_1"/>
    <property type="match status" value="1"/>
</dbReference>
<evidence type="ECO:0000256" key="7">
    <source>
        <dbReference type="RuleBase" id="RU000434"/>
    </source>
</evidence>
<dbReference type="Pfam" id="PF04561">
    <property type="entry name" value="RNA_pol_Rpb2_2"/>
    <property type="match status" value="1"/>
</dbReference>
<dbReference type="Gene3D" id="3.90.1110.10">
    <property type="entry name" value="RNA polymerase Rpb2, domain 2"/>
    <property type="match status" value="1"/>
</dbReference>
<dbReference type="PANTHER" id="PTHR20856">
    <property type="entry name" value="DNA-DIRECTED RNA POLYMERASE I SUBUNIT 2"/>
    <property type="match status" value="1"/>
</dbReference>
<comment type="similarity">
    <text evidence="6 7">Belongs to the RNA polymerase beta chain family.</text>
</comment>
<keyword evidence="2 6" id="KW-0808">Transferase</keyword>
<dbReference type="InterPro" id="IPR015712">
    <property type="entry name" value="DNA-dir_RNA_pol_su2"/>
</dbReference>
<dbReference type="InterPro" id="IPR007645">
    <property type="entry name" value="RNA_pol_Rpb2_3"/>
</dbReference>
<dbReference type="Pfam" id="PF10385">
    <property type="entry name" value="RNA_pol_Rpb2_45"/>
    <property type="match status" value="1"/>
</dbReference>
<dbReference type="InterPro" id="IPR007120">
    <property type="entry name" value="DNA-dir_RNAP_su2_dom"/>
</dbReference>
<comment type="subunit">
    <text evidence="6">In cyanobacteria the RNAP catalytic core is composed of 2 alpha, 1 beta, 1 beta', 1 gamma and 1 omega subunit. When a sigma factor is associated with the core the holoenzyme is formed, which can initiate transcription.</text>
</comment>
<gene>
    <name evidence="6 16" type="primary">rpoB</name>
    <name evidence="16" type="ORF">H6G06_14940</name>
</gene>
<dbReference type="InterPro" id="IPR010243">
    <property type="entry name" value="RNA_pol_bsu_bac"/>
</dbReference>
<evidence type="ECO:0000256" key="8">
    <source>
        <dbReference type="RuleBase" id="RU363031"/>
    </source>
</evidence>
<dbReference type="CDD" id="cd00653">
    <property type="entry name" value="RNA_pol_B_RPB2"/>
    <property type="match status" value="1"/>
</dbReference>
<feature type="domain" description="RNA polymerase beta subunit protrusion" evidence="13">
    <location>
        <begin position="37"/>
        <end position="355"/>
    </location>
</feature>
<dbReference type="InterPro" id="IPR019462">
    <property type="entry name" value="DNA-dir_RNA_pol_bsu_external_1"/>
</dbReference>
<dbReference type="InterPro" id="IPR037033">
    <property type="entry name" value="DNA-dir_RNAP_su2_hyb_sf"/>
</dbReference>
<dbReference type="InterPro" id="IPR007644">
    <property type="entry name" value="RNA_pol_bsu_protrusion"/>
</dbReference>
<evidence type="ECO:0000256" key="4">
    <source>
        <dbReference type="ARBA" id="ARBA00023163"/>
    </source>
</evidence>
<keyword evidence="4 6" id="KW-0804">Transcription</keyword>
<dbReference type="FunFam" id="3.90.1800.10:FF:000001">
    <property type="entry name" value="DNA-directed RNA polymerase subunit beta"/>
    <property type="match status" value="1"/>
</dbReference>
<evidence type="ECO:0000256" key="9">
    <source>
        <dbReference type="SAM" id="MobiDB-lite"/>
    </source>
</evidence>
<evidence type="ECO:0000259" key="11">
    <source>
        <dbReference type="Pfam" id="PF04560"/>
    </source>
</evidence>
<evidence type="ECO:0000259" key="13">
    <source>
        <dbReference type="Pfam" id="PF04563"/>
    </source>
</evidence>
<dbReference type="Pfam" id="PF04565">
    <property type="entry name" value="RNA_pol_Rpb2_3"/>
    <property type="match status" value="1"/>
</dbReference>
<dbReference type="Gene3D" id="3.90.1100.10">
    <property type="match status" value="1"/>
</dbReference>
<dbReference type="GO" id="GO:0003899">
    <property type="term" value="F:DNA-directed RNA polymerase activity"/>
    <property type="evidence" value="ECO:0007669"/>
    <property type="project" value="UniProtKB-UniRule"/>
</dbReference>
<comment type="function">
    <text evidence="6 8">DNA-dependent RNA polymerase catalyzes the transcription of DNA into RNA using the four ribonucleoside triphosphates as substrates.</text>
</comment>
<sequence length="1114" mass="124709">MTNETYMEPAFLLPDLIEIQRSSFRWFLEEGLIEELNSFSPITDYTGKLELHFLGHNYKLKEPKYSVEESKRRDSTYAVQMYVPTRLLNKETGDIKEQEVFIGDLPLMTDRGTFIINGAERVIVNQIVRSPGVYYKSEIDKNGRRTYSASLIPNRGAWLKFETDRNDLVWVRIDKTRKLSAQVLLKALGLSDNEIFDALRHPEYFQKTIEKEGQFSEEEALMELYRKLRPGEPPTVLGGQQLLDSRFFDPKRYDLGRVGRYKLNKKLRLSVPDTMRVLTPGDILAAVDYLINLEYDIGSIDDIDHLGNRRVRSVGELLQNQVRVGLNRLERIIRERMTVSDAEVLTPASLVNPKPLVAAIKEFFGSSQLSQFMDQTNPLAELTHKRRLSALGPGGLTRERAGFAVRDIHPSHYGRICPIETPEGPNAGLIGSLATHARVNQYGFLETPFRPVENGRVCYEKAAVYMTADEEDDLRVAPGDIPVDENGHIMGLQVPVRYRQEFSTTTPEQVDYVAVSPVQIVSVATSMIPFLEHDDANRALMGSNMQRQAVPLLKPERPLVGTGLEAQGARDSGMVIVSRTDGDVVYADAAEIRVRVREKAIGSGEDANSNTAAKPQEIRYVLSKYQRSNQDTCLNQKPLVRIGEKVVAGQVLADGSSTEGGELALGQNIVVAYMPWEGYNYEDAILISERLVQDDIYTSIHIEKYEIEARQTKLGPEEITREIPNVGEDALRQLDEQGIIRIGAWVEAGDILVGKVTPKGESDQPPEEKLLRAIFGEKARDVRDNSLRVPNGEKGRVVDVRLFTREQGDELPPGANMVVRVYVAQKRKIQVGDKMAGRHGNKGIISRILPAEDMPYLPDGSPVDIVLNPLGVPSRMNVGQVFECLLGWAGQNLGVRFKITPFDEMYGEESSRRIVHGKLQEARDETGKNWVYNPDDPGKIMVYDGRTGEPFDRPITVGVAYMLKLVHLVDDKIHARSTGPYSLVTQQPLGGKAQQGGQRFGEMEVWALEAFGAAYTLQELLTVKSDDMQGRNEALNAIVKGKAIPRPGTPESFKVLMRELQSLGLDIAVHKVETQADGSSLDVEVDLMADQSARRTPPRPTYESLSRESLEEEE</sequence>
<dbReference type="EC" id="2.7.7.6" evidence="6 8"/>
<dbReference type="InterPro" id="IPR014724">
    <property type="entry name" value="RNA_pol_RPB2_OB-fold"/>
</dbReference>
<evidence type="ECO:0000313" key="16">
    <source>
        <dbReference type="EMBL" id="MBD2294742.1"/>
    </source>
</evidence>
<evidence type="ECO:0000259" key="10">
    <source>
        <dbReference type="Pfam" id="PF00562"/>
    </source>
</evidence>
<feature type="domain" description="RNA polymerase Rpb2" evidence="12">
    <location>
        <begin position="129"/>
        <end position="312"/>
    </location>
</feature>
<keyword evidence="3 6" id="KW-0548">Nucleotidyltransferase</keyword>
<evidence type="ECO:0000256" key="1">
    <source>
        <dbReference type="ARBA" id="ARBA00022478"/>
    </source>
</evidence>
<feature type="domain" description="DNA-directed RNA polymerase subunit 2 hybrid-binding" evidence="10">
    <location>
        <begin position="617"/>
        <end position="994"/>
    </location>
</feature>
<name>A0A927A0C0_9NOST</name>
<dbReference type="HAMAP" id="MF_01321">
    <property type="entry name" value="RNApol_bact_RpoB"/>
    <property type="match status" value="1"/>
</dbReference>
<dbReference type="Gene3D" id="2.40.50.150">
    <property type="match status" value="1"/>
</dbReference>
<dbReference type="Pfam" id="PF00562">
    <property type="entry name" value="RNA_pol_Rpb2_6"/>
    <property type="match status" value="1"/>
</dbReference>
<dbReference type="InterPro" id="IPR042107">
    <property type="entry name" value="DNA-dir_RNA_pol_bsu_ext_1_sf"/>
</dbReference>
<dbReference type="InterPro" id="IPR007642">
    <property type="entry name" value="RNA_pol_Rpb2_2"/>
</dbReference>
<evidence type="ECO:0000313" key="17">
    <source>
        <dbReference type="Proteomes" id="UP000662185"/>
    </source>
</evidence>
<dbReference type="PROSITE" id="PS01166">
    <property type="entry name" value="RNA_POL_BETA"/>
    <property type="match status" value="1"/>
</dbReference>
<proteinExistence type="inferred from homology"/>
<dbReference type="InterPro" id="IPR037034">
    <property type="entry name" value="RNA_pol_Rpb2_2_sf"/>
</dbReference>
<dbReference type="GO" id="GO:0006351">
    <property type="term" value="P:DNA-templated transcription"/>
    <property type="evidence" value="ECO:0007669"/>
    <property type="project" value="UniProtKB-UniRule"/>
</dbReference>
<dbReference type="Gene3D" id="2.30.150.10">
    <property type="entry name" value="DNA-directed RNA polymerase, beta subunit, external 1 domain"/>
    <property type="match status" value="1"/>
</dbReference>
<comment type="subunit">
    <text evidence="8">The RNAP catalytic core consists of 2 alpha, 1 beta, 1 beta' and 1 omega subunit. When a sigma factor is associated with the core the holoenzyme is formed, which can initiate transcription.</text>
</comment>
<dbReference type="InterPro" id="IPR007641">
    <property type="entry name" value="RNA_pol_Rpb2_7"/>
</dbReference>
<dbReference type="RefSeq" id="WP_190561456.1">
    <property type="nucleotide sequence ID" value="NZ_JACJQU010000008.1"/>
</dbReference>
<evidence type="ECO:0000256" key="2">
    <source>
        <dbReference type="ARBA" id="ARBA00022679"/>
    </source>
</evidence>
<dbReference type="Gene3D" id="3.90.1800.10">
    <property type="entry name" value="RNA polymerase alpha subunit dimerisation domain"/>
    <property type="match status" value="1"/>
</dbReference>
<feature type="domain" description="DNA-directed RNA polymerase beta subunit external 1" evidence="15">
    <location>
        <begin position="449"/>
        <end position="516"/>
    </location>
</feature>
<evidence type="ECO:0000256" key="6">
    <source>
        <dbReference type="HAMAP-Rule" id="MF_01321"/>
    </source>
</evidence>
<protein>
    <recommendedName>
        <fullName evidence="6 8">DNA-directed RNA polymerase subunit beta</fullName>
        <shortName evidence="6">RNAP subunit beta</shortName>
        <ecNumber evidence="6 8">2.7.7.6</ecNumber>
    </recommendedName>
    <alternativeName>
        <fullName evidence="6">RNA polymerase subunit beta</fullName>
    </alternativeName>
    <alternativeName>
        <fullName evidence="6">Transcriptase subunit beta</fullName>
    </alternativeName>
</protein>
<dbReference type="Gene3D" id="2.40.50.100">
    <property type="match status" value="1"/>
</dbReference>
<feature type="domain" description="RNA polymerase Rpb2" evidence="11">
    <location>
        <begin position="996"/>
        <end position="1070"/>
    </location>
</feature>
<comment type="catalytic activity">
    <reaction evidence="5 6 8">
        <text>RNA(n) + a ribonucleoside 5'-triphosphate = RNA(n+1) + diphosphate</text>
        <dbReference type="Rhea" id="RHEA:21248"/>
        <dbReference type="Rhea" id="RHEA-COMP:14527"/>
        <dbReference type="Rhea" id="RHEA-COMP:17342"/>
        <dbReference type="ChEBI" id="CHEBI:33019"/>
        <dbReference type="ChEBI" id="CHEBI:61557"/>
        <dbReference type="ChEBI" id="CHEBI:140395"/>
        <dbReference type="EC" id="2.7.7.6"/>
    </reaction>
</comment>
<evidence type="ECO:0000259" key="15">
    <source>
        <dbReference type="Pfam" id="PF10385"/>
    </source>
</evidence>
<dbReference type="Proteomes" id="UP000662185">
    <property type="component" value="Unassembled WGS sequence"/>
</dbReference>
<organism evidence="16 17">
    <name type="scientific">Anabaena sphaerica FACHB-251</name>
    <dbReference type="NCBI Taxonomy" id="2692883"/>
    <lineage>
        <taxon>Bacteria</taxon>
        <taxon>Bacillati</taxon>
        <taxon>Cyanobacteriota</taxon>
        <taxon>Cyanophyceae</taxon>
        <taxon>Nostocales</taxon>
        <taxon>Nostocaceae</taxon>
        <taxon>Anabaena</taxon>
    </lineage>
</organism>
<dbReference type="GO" id="GO:0000428">
    <property type="term" value="C:DNA-directed RNA polymerase complex"/>
    <property type="evidence" value="ECO:0007669"/>
    <property type="project" value="UniProtKB-KW"/>
</dbReference>
<keyword evidence="1 6" id="KW-0240">DNA-directed RNA polymerase</keyword>
<comment type="caution">
    <text evidence="16">The sequence shown here is derived from an EMBL/GenBank/DDBJ whole genome shotgun (WGS) entry which is preliminary data.</text>
</comment>